<feature type="region of interest" description="Disordered" evidence="1">
    <location>
        <begin position="375"/>
        <end position="403"/>
    </location>
</feature>
<dbReference type="Proteomes" id="UP000308652">
    <property type="component" value="Unassembled WGS sequence"/>
</dbReference>
<evidence type="ECO:0000259" key="2">
    <source>
        <dbReference type="PROSITE" id="PS50174"/>
    </source>
</evidence>
<dbReference type="STRING" id="68775.A0A5C3MAM6"/>
<dbReference type="EMBL" id="ML213596">
    <property type="protein sequence ID" value="TFK40838.1"/>
    <property type="molecule type" value="Genomic_DNA"/>
</dbReference>
<dbReference type="PROSITE" id="PS50174">
    <property type="entry name" value="G_PATCH"/>
    <property type="match status" value="1"/>
</dbReference>
<dbReference type="GO" id="GO:0003676">
    <property type="term" value="F:nucleic acid binding"/>
    <property type="evidence" value="ECO:0007669"/>
    <property type="project" value="InterPro"/>
</dbReference>
<sequence length="412" mass="46290">MATEAHIIYSHYDPQDREQLEKETGQIPDQELDPAEVWRAEASHISQRRRAPPPHFVPASFSYDEWGSKNASSSTLSDINEDAPRRSDVAEWYRSLNRSTRNNTSVHDSAASFAATSLSPAREILSSRTNPSERKNKNNWFIMKAIQSEPPSTSSSPALTLADILVRDPPPLPSEGKYTPPVWLAIGPSNKGFSMLQRSGWNEGEALGPDIIRRRPAKVLLPDTDILPTKRKGKEKIVSDPPTRREVREVKMEDYDDVSELRNVDVIDLTVSDSDFDLEESDSEFVSNIEEEVQLKIEEDNDRSLDPQETAEHQPTVMSDTSAHGRKALLTPIATVLKSDRLGIGLKAKTAGPYKASQKRVTHNAAALAAHIRAAEESRKRKKEMGRGRRGFERQRKREETSRKMMLAYLNG</sequence>
<feature type="domain" description="G-patch" evidence="2">
    <location>
        <begin position="188"/>
        <end position="208"/>
    </location>
</feature>
<protein>
    <recommendedName>
        <fullName evidence="2">G-patch domain-containing protein</fullName>
    </recommendedName>
</protein>
<proteinExistence type="predicted"/>
<keyword evidence="4" id="KW-1185">Reference proteome</keyword>
<organism evidence="3 4">
    <name type="scientific">Crucibulum laeve</name>
    <dbReference type="NCBI Taxonomy" id="68775"/>
    <lineage>
        <taxon>Eukaryota</taxon>
        <taxon>Fungi</taxon>
        <taxon>Dikarya</taxon>
        <taxon>Basidiomycota</taxon>
        <taxon>Agaricomycotina</taxon>
        <taxon>Agaricomycetes</taxon>
        <taxon>Agaricomycetidae</taxon>
        <taxon>Agaricales</taxon>
        <taxon>Agaricineae</taxon>
        <taxon>Nidulariaceae</taxon>
        <taxon>Crucibulum</taxon>
    </lineage>
</organism>
<feature type="region of interest" description="Disordered" evidence="1">
    <location>
        <begin position="298"/>
        <end position="322"/>
    </location>
</feature>
<gene>
    <name evidence="3" type="ORF">BDQ12DRAFT_680117</name>
</gene>
<dbReference type="InterPro" id="IPR039146">
    <property type="entry name" value="GPANK1"/>
</dbReference>
<feature type="compositionally biased region" description="Basic and acidic residues" evidence="1">
    <location>
        <begin position="13"/>
        <end position="24"/>
    </location>
</feature>
<feature type="compositionally biased region" description="Basic and acidic residues" evidence="1">
    <location>
        <begin position="298"/>
        <end position="312"/>
    </location>
</feature>
<feature type="region of interest" description="Disordered" evidence="1">
    <location>
        <begin position="1"/>
        <end position="32"/>
    </location>
</feature>
<evidence type="ECO:0000313" key="3">
    <source>
        <dbReference type="EMBL" id="TFK40838.1"/>
    </source>
</evidence>
<dbReference type="PANTHER" id="PTHR20923">
    <property type="entry name" value="BAT4 PROTEIN-RELATED"/>
    <property type="match status" value="1"/>
</dbReference>
<dbReference type="InterPro" id="IPR000467">
    <property type="entry name" value="G_patch_dom"/>
</dbReference>
<dbReference type="AlphaFoldDB" id="A0A5C3MAM6"/>
<accession>A0A5C3MAM6</accession>
<dbReference type="OrthoDB" id="2538319at2759"/>
<evidence type="ECO:0000313" key="4">
    <source>
        <dbReference type="Proteomes" id="UP000308652"/>
    </source>
</evidence>
<evidence type="ECO:0000256" key="1">
    <source>
        <dbReference type="SAM" id="MobiDB-lite"/>
    </source>
</evidence>
<name>A0A5C3MAM6_9AGAR</name>
<dbReference type="PANTHER" id="PTHR20923:SF1">
    <property type="entry name" value="G PATCH DOMAIN AND ANKYRIN REPEAT-CONTAINING PROTEIN 1"/>
    <property type="match status" value="1"/>
</dbReference>
<reference evidence="3 4" key="1">
    <citation type="journal article" date="2019" name="Nat. Ecol. Evol.">
        <title>Megaphylogeny resolves global patterns of mushroom evolution.</title>
        <authorList>
            <person name="Varga T."/>
            <person name="Krizsan K."/>
            <person name="Foldi C."/>
            <person name="Dima B."/>
            <person name="Sanchez-Garcia M."/>
            <person name="Sanchez-Ramirez S."/>
            <person name="Szollosi G.J."/>
            <person name="Szarkandi J.G."/>
            <person name="Papp V."/>
            <person name="Albert L."/>
            <person name="Andreopoulos W."/>
            <person name="Angelini C."/>
            <person name="Antonin V."/>
            <person name="Barry K.W."/>
            <person name="Bougher N.L."/>
            <person name="Buchanan P."/>
            <person name="Buyck B."/>
            <person name="Bense V."/>
            <person name="Catcheside P."/>
            <person name="Chovatia M."/>
            <person name="Cooper J."/>
            <person name="Damon W."/>
            <person name="Desjardin D."/>
            <person name="Finy P."/>
            <person name="Geml J."/>
            <person name="Haridas S."/>
            <person name="Hughes K."/>
            <person name="Justo A."/>
            <person name="Karasinski D."/>
            <person name="Kautmanova I."/>
            <person name="Kiss B."/>
            <person name="Kocsube S."/>
            <person name="Kotiranta H."/>
            <person name="LaButti K.M."/>
            <person name="Lechner B.E."/>
            <person name="Liimatainen K."/>
            <person name="Lipzen A."/>
            <person name="Lukacs Z."/>
            <person name="Mihaltcheva S."/>
            <person name="Morgado L.N."/>
            <person name="Niskanen T."/>
            <person name="Noordeloos M.E."/>
            <person name="Ohm R.A."/>
            <person name="Ortiz-Santana B."/>
            <person name="Ovrebo C."/>
            <person name="Racz N."/>
            <person name="Riley R."/>
            <person name="Savchenko A."/>
            <person name="Shiryaev A."/>
            <person name="Soop K."/>
            <person name="Spirin V."/>
            <person name="Szebenyi C."/>
            <person name="Tomsovsky M."/>
            <person name="Tulloss R.E."/>
            <person name="Uehling J."/>
            <person name="Grigoriev I.V."/>
            <person name="Vagvolgyi C."/>
            <person name="Papp T."/>
            <person name="Martin F.M."/>
            <person name="Miettinen O."/>
            <person name="Hibbett D.S."/>
            <person name="Nagy L.G."/>
        </authorList>
    </citation>
    <scope>NUCLEOTIDE SEQUENCE [LARGE SCALE GENOMIC DNA]</scope>
    <source>
        <strain evidence="3 4">CBS 166.37</strain>
    </source>
</reference>